<dbReference type="EMBL" id="GAKP01007622">
    <property type="protein sequence ID" value="JAC51330.1"/>
    <property type="molecule type" value="Transcribed_RNA"/>
</dbReference>
<name>A0A034WB27_BACDO</name>
<sequence>MLLKASLAKRSKDFFTIGQALALSTISESDRKTVAFIFLFTAKRRFRIRKDEQRKKLQECTAAISVYCYDVLKAYKLSYRKSAVSLLLWGFEYPCVGDSAASCAKKLDKRCSGGR</sequence>
<reference evidence="1" key="1">
    <citation type="journal article" date="2014" name="BMC Genomics">
        <title>Characterizing the developmental transcriptome of the oriental fruit fly, Bactrocera dorsalis (Diptera: Tephritidae) through comparative genomic analysis with Drosophila melanogaster utilizing modENCODE datasets.</title>
        <authorList>
            <person name="Geib S.M."/>
            <person name="Calla B."/>
            <person name="Hall B."/>
            <person name="Hou S."/>
            <person name="Manoukis N.C."/>
        </authorList>
    </citation>
    <scope>NUCLEOTIDE SEQUENCE</scope>
    <source>
        <strain evidence="1">Punador</strain>
    </source>
</reference>
<dbReference type="EMBL" id="GAKP01007620">
    <property type="protein sequence ID" value="JAC51332.1"/>
    <property type="molecule type" value="Transcribed_RNA"/>
</dbReference>
<proteinExistence type="predicted"/>
<accession>A0A034WB27</accession>
<organism evidence="1">
    <name type="scientific">Bactrocera dorsalis</name>
    <name type="common">Oriental fruit fly</name>
    <name type="synonym">Dacus dorsalis</name>
    <dbReference type="NCBI Taxonomy" id="27457"/>
    <lineage>
        <taxon>Eukaryota</taxon>
        <taxon>Metazoa</taxon>
        <taxon>Ecdysozoa</taxon>
        <taxon>Arthropoda</taxon>
        <taxon>Hexapoda</taxon>
        <taxon>Insecta</taxon>
        <taxon>Pterygota</taxon>
        <taxon>Neoptera</taxon>
        <taxon>Endopterygota</taxon>
        <taxon>Diptera</taxon>
        <taxon>Brachycera</taxon>
        <taxon>Muscomorpha</taxon>
        <taxon>Tephritoidea</taxon>
        <taxon>Tephritidae</taxon>
        <taxon>Bactrocera</taxon>
        <taxon>Bactrocera</taxon>
    </lineage>
</organism>
<dbReference type="AlphaFoldDB" id="A0A034WB27"/>
<evidence type="ECO:0000313" key="1">
    <source>
        <dbReference type="EMBL" id="JAC51330.1"/>
    </source>
</evidence>
<protein>
    <submittedName>
        <fullName evidence="1">Uncharacterized protein</fullName>
    </submittedName>
</protein>